<comment type="function">
    <text evidence="6">RNaseP catalyzes the removal of the 5'-leader sequence from pre-tRNA to produce the mature 5'-terminus. It can also cleave other RNA substrates such as 4.5S RNA. The protein component plays an auxiliary but essential role in vivo by binding to the 5'-leader sequence and broadening the substrate specificity of the ribozyme.</text>
</comment>
<dbReference type="InterPro" id="IPR000100">
    <property type="entry name" value="RNase_P"/>
</dbReference>
<comment type="similarity">
    <text evidence="6">Belongs to the RnpA family.</text>
</comment>
<evidence type="ECO:0000256" key="7">
    <source>
        <dbReference type="NCBIfam" id="TIGR00188"/>
    </source>
</evidence>
<keyword evidence="4 6" id="KW-0378">Hydrolase</keyword>
<dbReference type="SUPFAM" id="SSF54211">
    <property type="entry name" value="Ribosomal protein S5 domain 2-like"/>
    <property type="match status" value="1"/>
</dbReference>
<dbReference type="HAMAP" id="MF_00227">
    <property type="entry name" value="RNase_P"/>
    <property type="match status" value="1"/>
</dbReference>
<keyword evidence="5 6" id="KW-0694">RNA-binding</keyword>
<organism evidence="8 9">
    <name type="scientific">Acetivibrio mesophilus</name>
    <dbReference type="NCBI Taxonomy" id="2487273"/>
    <lineage>
        <taxon>Bacteria</taxon>
        <taxon>Bacillati</taxon>
        <taxon>Bacillota</taxon>
        <taxon>Clostridia</taxon>
        <taxon>Eubacteriales</taxon>
        <taxon>Oscillospiraceae</taxon>
        <taxon>Acetivibrio</taxon>
    </lineage>
</organism>
<dbReference type="NCBIfam" id="TIGR00188">
    <property type="entry name" value="rnpA"/>
    <property type="match status" value="1"/>
</dbReference>
<keyword evidence="2 6" id="KW-0540">Nuclease</keyword>
<dbReference type="Gene3D" id="3.30.230.10">
    <property type="match status" value="1"/>
</dbReference>
<evidence type="ECO:0000256" key="4">
    <source>
        <dbReference type="ARBA" id="ARBA00022801"/>
    </source>
</evidence>
<dbReference type="AlphaFoldDB" id="A0A4V1K1S5"/>
<proteinExistence type="inferred from homology"/>
<dbReference type="GO" id="GO:0030677">
    <property type="term" value="C:ribonuclease P complex"/>
    <property type="evidence" value="ECO:0007669"/>
    <property type="project" value="TreeGrafter"/>
</dbReference>
<sequence length="121" mass="14584">MKNTVPIKRNTEFLRLYKKGKFYAGRNIVLYVMKNRFGINRLGITVGKKFGKSVKRNRIKRHIRESYRFYEEFIKNGYDLVFVARSSEQMPAFLDIKKEMKFLLKKLEVFEQEKWCCLKDG</sequence>
<dbReference type="RefSeq" id="WP_128706432.1">
    <property type="nucleotide sequence ID" value="NZ_RLII01000034.1"/>
</dbReference>
<dbReference type="InterPro" id="IPR014721">
    <property type="entry name" value="Ribsml_uS5_D2-typ_fold_subgr"/>
</dbReference>
<dbReference type="EC" id="3.1.26.5" evidence="6 7"/>
<comment type="subunit">
    <text evidence="6">Consists of a catalytic RNA component (M1 or rnpB) and a protein subunit.</text>
</comment>
<dbReference type="GO" id="GO:0004526">
    <property type="term" value="F:ribonuclease P activity"/>
    <property type="evidence" value="ECO:0007669"/>
    <property type="project" value="UniProtKB-UniRule"/>
</dbReference>
<keyword evidence="3 6" id="KW-0255">Endonuclease</keyword>
<evidence type="ECO:0000256" key="1">
    <source>
        <dbReference type="ARBA" id="ARBA00022694"/>
    </source>
</evidence>
<reference evidence="9" key="1">
    <citation type="submission" date="2018-11" db="EMBL/GenBank/DDBJ databases">
        <title>Genome sequencing of a novel mesophilic and cellulolytic organism within the genus Hungateiclostridium.</title>
        <authorList>
            <person name="Rettenmaier R."/>
            <person name="Liebl W."/>
            <person name="Zverlov V."/>
        </authorList>
    </citation>
    <scope>NUCLEOTIDE SEQUENCE [LARGE SCALE GENOMIC DNA]</scope>
    <source>
        <strain evidence="9">N2K1</strain>
    </source>
</reference>
<comment type="caution">
    <text evidence="8">The sequence shown here is derived from an EMBL/GenBank/DDBJ whole genome shotgun (WGS) entry which is preliminary data.</text>
</comment>
<evidence type="ECO:0000256" key="2">
    <source>
        <dbReference type="ARBA" id="ARBA00022722"/>
    </source>
</evidence>
<evidence type="ECO:0000313" key="8">
    <source>
        <dbReference type="EMBL" id="RXE57809.1"/>
    </source>
</evidence>
<gene>
    <name evidence="6 8" type="primary">rnpA</name>
    <name evidence="8" type="ORF">EFD62_15580</name>
</gene>
<keyword evidence="9" id="KW-1185">Reference proteome</keyword>
<dbReference type="PANTHER" id="PTHR33992:SF1">
    <property type="entry name" value="RIBONUCLEASE P PROTEIN COMPONENT"/>
    <property type="match status" value="1"/>
</dbReference>
<dbReference type="GO" id="GO:0000049">
    <property type="term" value="F:tRNA binding"/>
    <property type="evidence" value="ECO:0007669"/>
    <property type="project" value="UniProtKB-UniRule"/>
</dbReference>
<dbReference type="GO" id="GO:0001682">
    <property type="term" value="P:tRNA 5'-leader removal"/>
    <property type="evidence" value="ECO:0007669"/>
    <property type="project" value="UniProtKB-UniRule"/>
</dbReference>
<accession>A0A4V1K1S5</accession>
<dbReference type="Proteomes" id="UP000289166">
    <property type="component" value="Unassembled WGS sequence"/>
</dbReference>
<name>A0A4V1K1S5_9FIRM</name>
<dbReference type="OrthoDB" id="9810867at2"/>
<keyword evidence="1 6" id="KW-0819">tRNA processing</keyword>
<dbReference type="InterPro" id="IPR020568">
    <property type="entry name" value="Ribosomal_Su5_D2-typ_SF"/>
</dbReference>
<evidence type="ECO:0000256" key="5">
    <source>
        <dbReference type="ARBA" id="ARBA00022884"/>
    </source>
</evidence>
<dbReference type="Pfam" id="PF00825">
    <property type="entry name" value="Ribonuclease_P"/>
    <property type="match status" value="1"/>
</dbReference>
<evidence type="ECO:0000256" key="6">
    <source>
        <dbReference type="HAMAP-Rule" id="MF_00227"/>
    </source>
</evidence>
<dbReference type="GO" id="GO:0042781">
    <property type="term" value="F:3'-tRNA processing endoribonuclease activity"/>
    <property type="evidence" value="ECO:0007669"/>
    <property type="project" value="TreeGrafter"/>
</dbReference>
<dbReference type="EMBL" id="RLII01000034">
    <property type="protein sequence ID" value="RXE57809.1"/>
    <property type="molecule type" value="Genomic_DNA"/>
</dbReference>
<evidence type="ECO:0000256" key="3">
    <source>
        <dbReference type="ARBA" id="ARBA00022759"/>
    </source>
</evidence>
<dbReference type="PANTHER" id="PTHR33992">
    <property type="entry name" value="RIBONUCLEASE P PROTEIN COMPONENT"/>
    <property type="match status" value="1"/>
</dbReference>
<comment type="catalytic activity">
    <reaction evidence="6">
        <text>Endonucleolytic cleavage of RNA, removing 5'-extranucleotides from tRNA precursor.</text>
        <dbReference type="EC" id="3.1.26.5"/>
    </reaction>
</comment>
<evidence type="ECO:0000313" key="9">
    <source>
        <dbReference type="Proteomes" id="UP000289166"/>
    </source>
</evidence>
<protein>
    <recommendedName>
        <fullName evidence="6 7">Ribonuclease P protein component</fullName>
        <shortName evidence="6">RNase P protein</shortName>
        <shortName evidence="6">RNaseP protein</shortName>
        <ecNumber evidence="6 7">3.1.26.5</ecNumber>
    </recommendedName>
    <alternativeName>
        <fullName evidence="6">Protein C5</fullName>
    </alternativeName>
</protein>